<dbReference type="SUPFAM" id="SSF81901">
    <property type="entry name" value="HCP-like"/>
    <property type="match status" value="1"/>
</dbReference>
<name>A0A3G5A7W7_9VIRU</name>
<dbReference type="InterPro" id="IPR011990">
    <property type="entry name" value="TPR-like_helical_dom_sf"/>
</dbReference>
<sequence>MLLSRAMEGLLDYIRIFNDDDAKLFEAKCLEVGRIKIYQNIRTVESSKCAICFKNCRTRGDYCGECSAMLYVQDLKKGREIIESDERVEEYKNWKAVYDNREKVRKEFFSYFFHHKMKLLYYVEPAESHSSDDDSTLNLKKLQRRLLAGDIYENAYANTESETQWRHVWFDMYTDLDGADMIELTKWCIENKKTCGILLCLAAIHKTEEKENVAGYVKILVEATKFNVSEPYLLLGNHYCEDDDELAIVNYRKAAELGNSEAMYWLAQFDLEGGKEELLLRSARGGHFRAYGELDSGEIKKILEERRGECKDEFERWLSLLRNSDEDEAKEKIGEVLLNIKN</sequence>
<evidence type="ECO:0000313" key="1">
    <source>
        <dbReference type="EMBL" id="AYV83356.1"/>
    </source>
</evidence>
<gene>
    <name evidence="1" type="ORF">Hyperionvirus6_37</name>
</gene>
<evidence type="ECO:0008006" key="2">
    <source>
        <dbReference type="Google" id="ProtNLM"/>
    </source>
</evidence>
<reference evidence="1" key="1">
    <citation type="submission" date="2018-10" db="EMBL/GenBank/DDBJ databases">
        <title>Hidden diversity of soil giant viruses.</title>
        <authorList>
            <person name="Schulz F."/>
            <person name="Alteio L."/>
            <person name="Goudeau D."/>
            <person name="Ryan E.M."/>
            <person name="Malmstrom R.R."/>
            <person name="Blanchard J."/>
            <person name="Woyke T."/>
        </authorList>
    </citation>
    <scope>NUCLEOTIDE SEQUENCE</scope>
    <source>
        <strain evidence="1">HYV1</strain>
    </source>
</reference>
<dbReference type="EMBL" id="MK072388">
    <property type="protein sequence ID" value="AYV83356.1"/>
    <property type="molecule type" value="Genomic_DNA"/>
</dbReference>
<dbReference type="Gene3D" id="1.25.40.10">
    <property type="entry name" value="Tetratricopeptide repeat domain"/>
    <property type="match status" value="1"/>
</dbReference>
<organism evidence="1">
    <name type="scientific">Hyperionvirus sp</name>
    <dbReference type="NCBI Taxonomy" id="2487770"/>
    <lineage>
        <taxon>Viruses</taxon>
        <taxon>Varidnaviria</taxon>
        <taxon>Bamfordvirae</taxon>
        <taxon>Nucleocytoviricota</taxon>
        <taxon>Megaviricetes</taxon>
        <taxon>Imitervirales</taxon>
        <taxon>Mimiviridae</taxon>
        <taxon>Klosneuvirinae</taxon>
    </lineage>
</organism>
<accession>A0A3G5A7W7</accession>
<proteinExistence type="predicted"/>
<protein>
    <recommendedName>
        <fullName evidence="2">Sel1 repeat family protein</fullName>
    </recommendedName>
</protein>